<gene>
    <name evidence="1" type="ORF">SVUK_LOCUS11220</name>
</gene>
<organism evidence="1 2">
    <name type="scientific">Strongylus vulgaris</name>
    <name type="common">Blood worm</name>
    <dbReference type="NCBI Taxonomy" id="40348"/>
    <lineage>
        <taxon>Eukaryota</taxon>
        <taxon>Metazoa</taxon>
        <taxon>Ecdysozoa</taxon>
        <taxon>Nematoda</taxon>
        <taxon>Chromadorea</taxon>
        <taxon>Rhabditida</taxon>
        <taxon>Rhabditina</taxon>
        <taxon>Rhabditomorpha</taxon>
        <taxon>Strongyloidea</taxon>
        <taxon>Strongylidae</taxon>
        <taxon>Strongylus</taxon>
    </lineage>
</organism>
<reference evidence="1 2" key="1">
    <citation type="submission" date="2018-11" db="EMBL/GenBank/DDBJ databases">
        <authorList>
            <consortium name="Pathogen Informatics"/>
        </authorList>
    </citation>
    <scope>NUCLEOTIDE SEQUENCE [LARGE SCALE GENOMIC DNA]</scope>
</reference>
<dbReference type="EMBL" id="UYYB01096568">
    <property type="protein sequence ID" value="VDM76222.1"/>
    <property type="molecule type" value="Genomic_DNA"/>
</dbReference>
<keyword evidence="2" id="KW-1185">Reference proteome</keyword>
<proteinExistence type="predicted"/>
<evidence type="ECO:0000313" key="2">
    <source>
        <dbReference type="Proteomes" id="UP000270094"/>
    </source>
</evidence>
<accession>A0A3P7LAD8</accession>
<evidence type="ECO:0000313" key="1">
    <source>
        <dbReference type="EMBL" id="VDM76222.1"/>
    </source>
</evidence>
<dbReference type="AlphaFoldDB" id="A0A3P7LAD8"/>
<protein>
    <submittedName>
        <fullName evidence="1">Uncharacterized protein</fullName>
    </submittedName>
</protein>
<name>A0A3P7LAD8_STRVU</name>
<dbReference type="Proteomes" id="UP000270094">
    <property type="component" value="Unassembled WGS sequence"/>
</dbReference>
<sequence length="136" mass="14816">MQSDPASVLFFLKQILGRFQNAFQIPCLEHFCAFTTGSQSAEKQDSQATLGDPISTRWTTDGCATNPTPPTFRNGTFITNDDCAITQLPQVDVDGDGCGVVGAEHEHDPTNLSEILQCITRMAALICYEGVTVEER</sequence>